<evidence type="ECO:0000313" key="2">
    <source>
        <dbReference type="Proteomes" id="UP000011115"/>
    </source>
</evidence>
<reference evidence="2" key="1">
    <citation type="journal article" date="2011" name="Nature">
        <title>Genome sequence and analysis of the tuber crop potato.</title>
        <authorList>
            <consortium name="The Potato Genome Sequencing Consortium"/>
        </authorList>
    </citation>
    <scope>NUCLEOTIDE SEQUENCE [LARGE SCALE GENOMIC DNA]</scope>
    <source>
        <strain evidence="2">cv. DM1-3 516 R44</strain>
    </source>
</reference>
<reference evidence="1" key="2">
    <citation type="submission" date="2015-06" db="UniProtKB">
        <authorList>
            <consortium name="EnsemblPlants"/>
        </authorList>
    </citation>
    <scope>IDENTIFICATION</scope>
    <source>
        <strain evidence="1">DM1-3 516 R44</strain>
    </source>
</reference>
<name>M0ZPX0_SOLTU</name>
<dbReference type="PaxDb" id="4113-PGSC0003DMT400005455"/>
<protein>
    <submittedName>
        <fullName evidence="1">Uncharacterized protein</fullName>
    </submittedName>
</protein>
<dbReference type="EnsemblPlants" id="PGSC0003DMT400005455">
    <property type="protein sequence ID" value="PGSC0003DMT400005455"/>
    <property type="gene ID" value="PGSC0003DMG400002129"/>
</dbReference>
<dbReference type="InParanoid" id="M0ZPX0"/>
<organism evidence="1 2">
    <name type="scientific">Solanum tuberosum</name>
    <name type="common">Potato</name>
    <dbReference type="NCBI Taxonomy" id="4113"/>
    <lineage>
        <taxon>Eukaryota</taxon>
        <taxon>Viridiplantae</taxon>
        <taxon>Streptophyta</taxon>
        <taxon>Embryophyta</taxon>
        <taxon>Tracheophyta</taxon>
        <taxon>Spermatophyta</taxon>
        <taxon>Magnoliopsida</taxon>
        <taxon>eudicotyledons</taxon>
        <taxon>Gunneridae</taxon>
        <taxon>Pentapetalae</taxon>
        <taxon>asterids</taxon>
        <taxon>lamiids</taxon>
        <taxon>Solanales</taxon>
        <taxon>Solanaceae</taxon>
        <taxon>Solanoideae</taxon>
        <taxon>Solaneae</taxon>
        <taxon>Solanum</taxon>
    </lineage>
</organism>
<dbReference type="Gramene" id="PGSC0003DMT400005455">
    <property type="protein sequence ID" value="PGSC0003DMT400005455"/>
    <property type="gene ID" value="PGSC0003DMG400002129"/>
</dbReference>
<accession>M0ZPX0</accession>
<sequence>MKGAEMKNKYKERANRIHFYFDKVHNRSSRVLHVMNSLYSISVIFHKSYRSFVSLFIFLCSKSHTRHHRYFIAANQMHHLYL</sequence>
<keyword evidence="2" id="KW-1185">Reference proteome</keyword>
<dbReference type="HOGENOM" id="CLU_2562864_0_0_1"/>
<evidence type="ECO:0000313" key="1">
    <source>
        <dbReference type="EnsemblPlants" id="PGSC0003DMT400005455"/>
    </source>
</evidence>
<dbReference type="AlphaFoldDB" id="M0ZPX0"/>
<proteinExistence type="predicted"/>
<dbReference type="Proteomes" id="UP000011115">
    <property type="component" value="Unassembled WGS sequence"/>
</dbReference>